<dbReference type="GO" id="GO:0005975">
    <property type="term" value="P:carbohydrate metabolic process"/>
    <property type="evidence" value="ECO:0007669"/>
    <property type="project" value="InterPro"/>
</dbReference>
<sequence length="74" mass="8891">MHYLQTLTETNHRLLTDIKILLDFVPNHTSDEHEWFKKSIRQEKPYDDYYVWKDKIGMTRNASGAMIPTPPNNW</sequence>
<evidence type="ECO:0000313" key="5">
    <source>
        <dbReference type="EMBL" id="CAB0006095.1"/>
    </source>
</evidence>
<dbReference type="SUPFAM" id="SSF51445">
    <property type="entry name" value="(Trans)glycosidases"/>
    <property type="match status" value="1"/>
</dbReference>
<name>A0A6H5GT34_9HEMI</name>
<dbReference type="Gene3D" id="3.20.20.80">
    <property type="entry name" value="Glycosidases"/>
    <property type="match status" value="1"/>
</dbReference>
<keyword evidence="6" id="KW-1185">Reference proteome</keyword>
<dbReference type="InterPro" id="IPR006047">
    <property type="entry name" value="GH13_cat_dom"/>
</dbReference>
<evidence type="ECO:0000256" key="2">
    <source>
        <dbReference type="ARBA" id="ARBA00012741"/>
    </source>
</evidence>
<comment type="catalytic activity">
    <reaction evidence="1">
        <text>Hydrolysis of terminal, non-reducing (1-&gt;4)-linked alpha-D-glucose residues with release of alpha-D-glucose.</text>
        <dbReference type="EC" id="3.2.1.20"/>
    </reaction>
</comment>
<dbReference type="Proteomes" id="UP000479000">
    <property type="component" value="Unassembled WGS sequence"/>
</dbReference>
<dbReference type="EC" id="3.2.1.20" evidence="2"/>
<reference evidence="5 6" key="1">
    <citation type="submission" date="2020-02" db="EMBL/GenBank/DDBJ databases">
        <authorList>
            <person name="Ferguson B K."/>
        </authorList>
    </citation>
    <scope>NUCLEOTIDE SEQUENCE [LARGE SCALE GENOMIC DNA]</scope>
</reference>
<dbReference type="Gene3D" id="3.90.400.10">
    <property type="entry name" value="Oligo-1,6-glucosidase, Domain 2"/>
    <property type="match status" value="1"/>
</dbReference>
<dbReference type="AlphaFoldDB" id="A0A6H5GT34"/>
<evidence type="ECO:0000313" key="4">
    <source>
        <dbReference type="EMBL" id="CAB0006094.1"/>
    </source>
</evidence>
<dbReference type="InterPro" id="IPR045857">
    <property type="entry name" value="O16G_dom_2"/>
</dbReference>
<evidence type="ECO:0000256" key="1">
    <source>
        <dbReference type="ARBA" id="ARBA00001657"/>
    </source>
</evidence>
<organism evidence="5 6">
    <name type="scientific">Nesidiocoris tenuis</name>
    <dbReference type="NCBI Taxonomy" id="355587"/>
    <lineage>
        <taxon>Eukaryota</taxon>
        <taxon>Metazoa</taxon>
        <taxon>Ecdysozoa</taxon>
        <taxon>Arthropoda</taxon>
        <taxon>Hexapoda</taxon>
        <taxon>Insecta</taxon>
        <taxon>Pterygota</taxon>
        <taxon>Neoptera</taxon>
        <taxon>Paraneoptera</taxon>
        <taxon>Hemiptera</taxon>
        <taxon>Heteroptera</taxon>
        <taxon>Panheteroptera</taxon>
        <taxon>Cimicomorpha</taxon>
        <taxon>Miridae</taxon>
        <taxon>Dicyphina</taxon>
        <taxon>Nesidiocoris</taxon>
    </lineage>
</organism>
<dbReference type="InterPro" id="IPR017853">
    <property type="entry name" value="GH"/>
</dbReference>
<feature type="non-terminal residue" evidence="5">
    <location>
        <position position="74"/>
    </location>
</feature>
<protein>
    <recommendedName>
        <fullName evidence="2">alpha-glucosidase</fullName>
        <ecNumber evidence="2">3.2.1.20</ecNumber>
    </recommendedName>
</protein>
<dbReference type="Pfam" id="PF00128">
    <property type="entry name" value="Alpha-amylase"/>
    <property type="match status" value="1"/>
</dbReference>
<proteinExistence type="predicted"/>
<gene>
    <name evidence="4" type="ORF">NTEN_LOCUS11571</name>
    <name evidence="5" type="ORF">NTEN_LOCUS11572</name>
</gene>
<accession>A0A6H5GT34</accession>
<feature type="domain" description="Glycosyl hydrolase family 13 catalytic" evidence="3">
    <location>
        <begin position="4"/>
        <end position="74"/>
    </location>
</feature>
<dbReference type="GO" id="GO:0004558">
    <property type="term" value="F:alpha-1,4-glucosidase activity"/>
    <property type="evidence" value="ECO:0007669"/>
    <property type="project" value="UniProtKB-EC"/>
</dbReference>
<evidence type="ECO:0000313" key="6">
    <source>
        <dbReference type="Proteomes" id="UP000479000"/>
    </source>
</evidence>
<dbReference type="EMBL" id="CADCXU010017251">
    <property type="protein sequence ID" value="CAB0006095.1"/>
    <property type="molecule type" value="Genomic_DNA"/>
</dbReference>
<dbReference type="EMBL" id="CADCXU010017250">
    <property type="protein sequence ID" value="CAB0006094.1"/>
    <property type="molecule type" value="Genomic_DNA"/>
</dbReference>
<dbReference type="OrthoDB" id="6616011at2759"/>
<evidence type="ECO:0000259" key="3">
    <source>
        <dbReference type="Pfam" id="PF00128"/>
    </source>
</evidence>